<keyword evidence="2 4" id="KW-0378">Hydrolase</keyword>
<sequence>MSVKNDDTNPKKPNILFVMADQLRADYLGCNNHPTIKTPTIDALARNGVNFTKTYCQAPVCGPSRMSFYTGRYASSHGASYNNVPLKVSEKTLGDHLRSAGYRVALVGKTHMKADAEGMERLGIDPQSSRGVLVSQCGFEPYERDDGLHPDQLLSPDLAYNTYLKERGYEGHNPWHSVANSGIDEKGNLQSGWYMRNSHLAARVSEEHSETAYTTDRAIDFINEAKGNPWCLHLSYIKPHWPYIAPAPYHNMYSEEDVQPVNATLDEKVNPHPVVSAFMQHNESVQFSREEVRKRVIPAYMGLITQVDDHLARLIEHLKTLGEYENTVIVFTSDHGDYLGDHWLGEKELFHEESARIPLIIHDPRASADASRGKAPDLLAESIDLVPTFVELAGLEPQSHILEGRSLAPFLYGHVKPKQWRKYAVSEVDYAWRGARRTLGLRPDQTKATMITDGRWKYIDYHHFLPQLFDLTADPFEQNDLANDEACRAVCTEMEQALLDWYRKRKNRVTVSDSAIESNTDIADKRGYLFGYW</sequence>
<reference evidence="5" key="1">
    <citation type="submission" date="2016-02" db="EMBL/GenBank/DDBJ databases">
        <authorList>
            <person name="Rodrigo-Torres Lidia"/>
            <person name="Arahal R.David."/>
        </authorList>
    </citation>
    <scope>NUCLEOTIDE SEQUENCE [LARGE SCALE GENOMIC DNA]</scope>
    <source>
        <strain evidence="5">CECT 8713</strain>
    </source>
</reference>
<proteinExistence type="predicted"/>
<name>A0A128FCL8_9GAMM</name>
<evidence type="ECO:0000256" key="2">
    <source>
        <dbReference type="ARBA" id="ARBA00022801"/>
    </source>
</evidence>
<dbReference type="CDD" id="cd16028">
    <property type="entry name" value="PMH"/>
    <property type="match status" value="1"/>
</dbReference>
<evidence type="ECO:0000259" key="3">
    <source>
        <dbReference type="Pfam" id="PF00884"/>
    </source>
</evidence>
<dbReference type="EC" id="3.1.6.1" evidence="4"/>
<keyword evidence="5" id="KW-1185">Reference proteome</keyword>
<dbReference type="InterPro" id="IPR017850">
    <property type="entry name" value="Alkaline_phosphatase_core_sf"/>
</dbReference>
<keyword evidence="1" id="KW-0479">Metal-binding</keyword>
<evidence type="ECO:0000313" key="5">
    <source>
        <dbReference type="Proteomes" id="UP000073601"/>
    </source>
</evidence>
<dbReference type="SUPFAM" id="SSF53649">
    <property type="entry name" value="Alkaline phosphatase-like"/>
    <property type="match status" value="1"/>
</dbReference>
<accession>A0A128FCL8</accession>
<dbReference type="EMBL" id="FIZY01000030">
    <property type="protein sequence ID" value="CZF84537.1"/>
    <property type="molecule type" value="Genomic_DNA"/>
</dbReference>
<evidence type="ECO:0000313" key="4">
    <source>
        <dbReference type="EMBL" id="CZF84537.1"/>
    </source>
</evidence>
<evidence type="ECO:0000256" key="1">
    <source>
        <dbReference type="ARBA" id="ARBA00022723"/>
    </source>
</evidence>
<dbReference type="InterPro" id="IPR000917">
    <property type="entry name" value="Sulfatase_N"/>
</dbReference>
<dbReference type="AlphaFoldDB" id="A0A128FCL8"/>
<organism evidence="4 5">
    <name type="scientific">Grimontia marina</name>
    <dbReference type="NCBI Taxonomy" id="646534"/>
    <lineage>
        <taxon>Bacteria</taxon>
        <taxon>Pseudomonadati</taxon>
        <taxon>Pseudomonadota</taxon>
        <taxon>Gammaproteobacteria</taxon>
        <taxon>Vibrionales</taxon>
        <taxon>Vibrionaceae</taxon>
        <taxon>Grimontia</taxon>
    </lineage>
</organism>
<dbReference type="PANTHER" id="PTHR45953">
    <property type="entry name" value="IDURONATE 2-SULFATASE"/>
    <property type="match status" value="1"/>
</dbReference>
<dbReference type="PANTHER" id="PTHR45953:SF1">
    <property type="entry name" value="IDURONATE 2-SULFATASE"/>
    <property type="match status" value="1"/>
</dbReference>
<protein>
    <submittedName>
        <fullName evidence="4">Arylsulfatase</fullName>
        <ecNumber evidence="4">3.1.6.1</ecNumber>
    </submittedName>
</protein>
<dbReference type="GO" id="GO:0004065">
    <property type="term" value="F:arylsulfatase activity"/>
    <property type="evidence" value="ECO:0007669"/>
    <property type="project" value="UniProtKB-EC"/>
</dbReference>
<dbReference type="Proteomes" id="UP000073601">
    <property type="component" value="Unassembled WGS sequence"/>
</dbReference>
<dbReference type="GO" id="GO:0046872">
    <property type="term" value="F:metal ion binding"/>
    <property type="evidence" value="ECO:0007669"/>
    <property type="project" value="UniProtKB-KW"/>
</dbReference>
<feature type="domain" description="Sulfatase N-terminal" evidence="3">
    <location>
        <begin position="13"/>
        <end position="394"/>
    </location>
</feature>
<dbReference type="GO" id="GO:0005737">
    <property type="term" value="C:cytoplasm"/>
    <property type="evidence" value="ECO:0007669"/>
    <property type="project" value="TreeGrafter"/>
</dbReference>
<dbReference type="Gene3D" id="3.40.720.10">
    <property type="entry name" value="Alkaline Phosphatase, subunit A"/>
    <property type="match status" value="1"/>
</dbReference>
<dbReference type="Pfam" id="PF00884">
    <property type="entry name" value="Sulfatase"/>
    <property type="match status" value="1"/>
</dbReference>
<gene>
    <name evidence="4" type="ORF">GMA8713_03141</name>
</gene>